<keyword evidence="1" id="KW-0472">Membrane</keyword>
<proteinExistence type="predicted"/>
<dbReference type="AlphaFoldDB" id="A0A8H6TF30"/>
<feature type="transmembrane region" description="Helical" evidence="1">
    <location>
        <begin position="94"/>
        <end position="117"/>
    </location>
</feature>
<feature type="transmembrane region" description="Helical" evidence="1">
    <location>
        <begin position="129"/>
        <end position="153"/>
    </location>
</feature>
<dbReference type="EMBL" id="JACAZF010000001">
    <property type="protein sequence ID" value="KAF7315592.1"/>
    <property type="molecule type" value="Genomic_DNA"/>
</dbReference>
<accession>A0A8H6TF30</accession>
<feature type="transmembrane region" description="Helical" evidence="1">
    <location>
        <begin position="55"/>
        <end position="74"/>
    </location>
</feature>
<feature type="domain" description="DUF6533" evidence="2">
    <location>
        <begin position="22"/>
        <end position="66"/>
    </location>
</feature>
<gene>
    <name evidence="3" type="ORF">MIND_00074600</name>
</gene>
<evidence type="ECO:0000313" key="4">
    <source>
        <dbReference type="Proteomes" id="UP000636479"/>
    </source>
</evidence>
<keyword evidence="4" id="KW-1185">Reference proteome</keyword>
<keyword evidence="1" id="KW-1133">Transmembrane helix</keyword>
<evidence type="ECO:0000256" key="1">
    <source>
        <dbReference type="SAM" id="Phobius"/>
    </source>
</evidence>
<feature type="transmembrane region" description="Helical" evidence="1">
    <location>
        <begin position="207"/>
        <end position="229"/>
    </location>
</feature>
<protein>
    <recommendedName>
        <fullName evidence="2">DUF6533 domain-containing protein</fullName>
    </recommendedName>
</protein>
<sequence>MAQGVPSINIHTTLIVDLRRTALAGTAALIWETLITFGDEVRYIWPKPNNAWIKYAYLFLRYFPLAVHICNRIVSELVFQEIDLGYSALRGWYAVQVLMAHLAMSGVELVMMARVYALYNNSRLIGRGFACLWLIETAVVIIGLVVTLPGLHFEQEFFVTKAPHSFAYLAISTLVSQAVIFALTFAKYLQGEWEGTSLIHLLVRDGTLVYIIFFVSTLTAAIYSLHSFAFGMAEYSWLLTIISTVGCRLILNMQRLPSRSNDPSSSSHRTSSMELTTLYMGRSSVYNV</sequence>
<reference evidence="3" key="1">
    <citation type="submission" date="2020-05" db="EMBL/GenBank/DDBJ databases">
        <title>Mycena genomes resolve the evolution of fungal bioluminescence.</title>
        <authorList>
            <person name="Tsai I.J."/>
        </authorList>
    </citation>
    <scope>NUCLEOTIDE SEQUENCE</scope>
    <source>
        <strain evidence="3">171206Taipei</strain>
    </source>
</reference>
<keyword evidence="1" id="KW-0812">Transmembrane</keyword>
<evidence type="ECO:0000259" key="2">
    <source>
        <dbReference type="Pfam" id="PF20151"/>
    </source>
</evidence>
<dbReference type="GeneID" id="59340221"/>
<organism evidence="3 4">
    <name type="scientific">Mycena indigotica</name>
    <dbReference type="NCBI Taxonomy" id="2126181"/>
    <lineage>
        <taxon>Eukaryota</taxon>
        <taxon>Fungi</taxon>
        <taxon>Dikarya</taxon>
        <taxon>Basidiomycota</taxon>
        <taxon>Agaricomycotina</taxon>
        <taxon>Agaricomycetes</taxon>
        <taxon>Agaricomycetidae</taxon>
        <taxon>Agaricales</taxon>
        <taxon>Marasmiineae</taxon>
        <taxon>Mycenaceae</taxon>
        <taxon>Mycena</taxon>
    </lineage>
</organism>
<evidence type="ECO:0000313" key="3">
    <source>
        <dbReference type="EMBL" id="KAF7315592.1"/>
    </source>
</evidence>
<dbReference type="Pfam" id="PF20151">
    <property type="entry name" value="DUF6533"/>
    <property type="match status" value="1"/>
</dbReference>
<name>A0A8H6TF30_9AGAR</name>
<dbReference type="RefSeq" id="XP_037225615.1">
    <property type="nucleotide sequence ID" value="XM_037357705.1"/>
</dbReference>
<dbReference type="OrthoDB" id="3066463at2759"/>
<feature type="transmembrane region" description="Helical" evidence="1">
    <location>
        <begin position="165"/>
        <end position="186"/>
    </location>
</feature>
<feature type="transmembrane region" description="Helical" evidence="1">
    <location>
        <begin position="235"/>
        <end position="251"/>
    </location>
</feature>
<dbReference type="InterPro" id="IPR045340">
    <property type="entry name" value="DUF6533"/>
</dbReference>
<comment type="caution">
    <text evidence="3">The sequence shown here is derived from an EMBL/GenBank/DDBJ whole genome shotgun (WGS) entry which is preliminary data.</text>
</comment>
<dbReference type="Proteomes" id="UP000636479">
    <property type="component" value="Unassembled WGS sequence"/>
</dbReference>